<protein>
    <recommendedName>
        <fullName evidence="1">PEGA domain-containing protein</fullName>
    </recommendedName>
</protein>
<evidence type="ECO:0000259" key="1">
    <source>
        <dbReference type="Pfam" id="PF08308"/>
    </source>
</evidence>
<evidence type="ECO:0000313" key="3">
    <source>
        <dbReference type="Proteomes" id="UP000229972"/>
    </source>
</evidence>
<organism evidence="2 3">
    <name type="scientific">Candidatus Falkowbacteria bacterium CG10_big_fil_rev_8_21_14_0_10_37_18</name>
    <dbReference type="NCBI Taxonomy" id="1974562"/>
    <lineage>
        <taxon>Bacteria</taxon>
        <taxon>Candidatus Falkowiibacteriota</taxon>
    </lineage>
</organism>
<evidence type="ECO:0000313" key="2">
    <source>
        <dbReference type="EMBL" id="PIR95579.1"/>
    </source>
</evidence>
<gene>
    <name evidence="2" type="ORF">COT93_01455</name>
</gene>
<accession>A0A2H0VB36</accession>
<sequence length="443" mass="50565">MSKKFRDSLFILFILFFLIGTILISLYASGYEISLTWPPKSNRLLIKTGMIIVDSSPSEANIFLNGRQTTNFSLNPWDVSYLSTPAKIRSVTPGEYDLRLERPGYWPLTKHVRVYPGQTNFLEDLNLFRNNLPLLITSTPEGTLTLSPNHRYLYASSEQKIITLNNGLVNSLTTTSSAPATWLNNTDELLQDGKLLSPINSAIKDYQKLIGTEAANWYYDENNNRLYYQNANSLGYLDTNQKNGTLVLSGDTYLTYEARDDQLFVVTKDQGKTILRKYSLAQRQLEQEINLPSVGSYKFVSAGYHFLTLYDEQNQTLYLINPADINNKIVTLNKVVSWNWIDDNTLLYNNNWEIYRLDMDLNANILITRVGEAISSLAWNSKKNYLIFSTTKSLNALDLVTGNITKIFQTEKISSPVLNEKSDMLYFWAKVGQQEGIYSLLLQ</sequence>
<dbReference type="SUPFAM" id="SSF69304">
    <property type="entry name" value="Tricorn protease N-terminal domain"/>
    <property type="match status" value="1"/>
</dbReference>
<dbReference type="Gene3D" id="2.120.10.30">
    <property type="entry name" value="TolB, C-terminal domain"/>
    <property type="match status" value="1"/>
</dbReference>
<dbReference type="InterPro" id="IPR013229">
    <property type="entry name" value="PEGA"/>
</dbReference>
<dbReference type="AlphaFoldDB" id="A0A2H0VB36"/>
<dbReference type="EMBL" id="PFAL01000015">
    <property type="protein sequence ID" value="PIR95579.1"/>
    <property type="molecule type" value="Genomic_DNA"/>
</dbReference>
<feature type="domain" description="PEGA" evidence="1">
    <location>
        <begin position="49"/>
        <end position="119"/>
    </location>
</feature>
<name>A0A2H0VB36_9BACT</name>
<dbReference type="InterPro" id="IPR011042">
    <property type="entry name" value="6-blade_b-propeller_TolB-like"/>
</dbReference>
<dbReference type="Proteomes" id="UP000229972">
    <property type="component" value="Unassembled WGS sequence"/>
</dbReference>
<proteinExistence type="predicted"/>
<comment type="caution">
    <text evidence="2">The sequence shown here is derived from an EMBL/GenBank/DDBJ whole genome shotgun (WGS) entry which is preliminary data.</text>
</comment>
<dbReference type="Pfam" id="PF08308">
    <property type="entry name" value="PEGA"/>
    <property type="match status" value="1"/>
</dbReference>
<reference evidence="3" key="1">
    <citation type="submission" date="2017-09" db="EMBL/GenBank/DDBJ databases">
        <title>Depth-based differentiation of microbial function through sediment-hosted aquifers and enrichment of novel symbionts in the deep terrestrial subsurface.</title>
        <authorList>
            <person name="Probst A.J."/>
            <person name="Ladd B."/>
            <person name="Jarett J.K."/>
            <person name="Geller-Mcgrath D.E."/>
            <person name="Sieber C.M.K."/>
            <person name="Emerson J.B."/>
            <person name="Anantharaman K."/>
            <person name="Thomas B.C."/>
            <person name="Malmstrom R."/>
            <person name="Stieglmeier M."/>
            <person name="Klingl A."/>
            <person name="Woyke T."/>
            <person name="Ryan C.M."/>
            <person name="Banfield J.F."/>
        </authorList>
    </citation>
    <scope>NUCLEOTIDE SEQUENCE [LARGE SCALE GENOMIC DNA]</scope>
</reference>